<comment type="caution">
    <text evidence="12">The sequence shown here is derived from an EMBL/GenBank/DDBJ whole genome shotgun (WGS) entry which is preliminary data.</text>
</comment>
<dbReference type="Gene3D" id="2.30.29.30">
    <property type="entry name" value="Pleckstrin-homology domain (PH domain)/Phosphotyrosine-binding domain (PTB)"/>
    <property type="match status" value="1"/>
</dbReference>
<evidence type="ECO:0000256" key="10">
    <source>
        <dbReference type="SAM" id="MobiDB-lite"/>
    </source>
</evidence>
<accession>A0A9N9D3Q2</accession>
<dbReference type="PANTHER" id="PTHR10972">
    <property type="entry name" value="OXYSTEROL-BINDING PROTEIN-RELATED"/>
    <property type="match status" value="1"/>
</dbReference>
<reference evidence="12" key="1">
    <citation type="submission" date="2021-06" db="EMBL/GenBank/DDBJ databases">
        <authorList>
            <person name="Kallberg Y."/>
            <person name="Tangrot J."/>
            <person name="Rosling A."/>
        </authorList>
    </citation>
    <scope>NUCLEOTIDE SEQUENCE</scope>
    <source>
        <strain evidence="12">UK204</strain>
    </source>
</reference>
<dbReference type="SUPFAM" id="SSF50729">
    <property type="entry name" value="PH domain-like"/>
    <property type="match status" value="1"/>
</dbReference>
<evidence type="ECO:0000256" key="6">
    <source>
        <dbReference type="ARBA" id="ARBA00023055"/>
    </source>
</evidence>
<dbReference type="Proteomes" id="UP000789570">
    <property type="component" value="Unassembled WGS sequence"/>
</dbReference>
<feature type="region of interest" description="Disordered" evidence="10">
    <location>
        <begin position="387"/>
        <end position="454"/>
    </location>
</feature>
<dbReference type="FunFam" id="2.40.160.120:FF:000001">
    <property type="entry name" value="Oxysterol-binding protein"/>
    <property type="match status" value="1"/>
</dbReference>
<dbReference type="PROSITE" id="PS50297">
    <property type="entry name" value="ANK_REP_REGION"/>
    <property type="match status" value="2"/>
</dbReference>
<dbReference type="Gene3D" id="1.25.40.20">
    <property type="entry name" value="Ankyrin repeat-containing domain"/>
    <property type="match status" value="2"/>
</dbReference>
<dbReference type="PROSITE" id="PS50003">
    <property type="entry name" value="PH_DOMAIN"/>
    <property type="match status" value="1"/>
</dbReference>
<keyword evidence="2" id="KW-0813">Transport</keyword>
<dbReference type="Gene3D" id="3.30.70.3490">
    <property type="match status" value="1"/>
</dbReference>
<dbReference type="GO" id="GO:0005635">
    <property type="term" value="C:nuclear envelope"/>
    <property type="evidence" value="ECO:0007669"/>
    <property type="project" value="TreeGrafter"/>
</dbReference>
<dbReference type="SUPFAM" id="SSF48403">
    <property type="entry name" value="Ankyrin repeat"/>
    <property type="match status" value="1"/>
</dbReference>
<dbReference type="AlphaFoldDB" id="A0A9N9D3Q2"/>
<dbReference type="InterPro" id="IPR002110">
    <property type="entry name" value="Ankyrin_rpt"/>
</dbReference>
<evidence type="ECO:0000256" key="9">
    <source>
        <dbReference type="RuleBase" id="RU003844"/>
    </source>
</evidence>
<evidence type="ECO:0000256" key="4">
    <source>
        <dbReference type="ARBA" id="ARBA00022737"/>
    </source>
</evidence>
<keyword evidence="3" id="KW-0597">Phosphoprotein</keyword>
<dbReference type="GO" id="GO:0120009">
    <property type="term" value="P:intermembrane lipid transfer"/>
    <property type="evidence" value="ECO:0007669"/>
    <property type="project" value="UniProtKB-ARBA"/>
</dbReference>
<comment type="similarity">
    <text evidence="1 9">Belongs to the OSBP family.</text>
</comment>
<dbReference type="SMART" id="SM00233">
    <property type="entry name" value="PH"/>
    <property type="match status" value="1"/>
</dbReference>
<feature type="region of interest" description="Disordered" evidence="10">
    <location>
        <begin position="1156"/>
        <end position="1178"/>
    </location>
</feature>
<dbReference type="GO" id="GO:0005829">
    <property type="term" value="C:cytosol"/>
    <property type="evidence" value="ECO:0007669"/>
    <property type="project" value="TreeGrafter"/>
</dbReference>
<dbReference type="Pfam" id="PF00169">
    <property type="entry name" value="PH"/>
    <property type="match status" value="1"/>
</dbReference>
<keyword evidence="13" id="KW-1185">Reference proteome</keyword>
<dbReference type="InterPro" id="IPR018494">
    <property type="entry name" value="Oxysterol-bd_CS"/>
</dbReference>
<evidence type="ECO:0000256" key="3">
    <source>
        <dbReference type="ARBA" id="ARBA00022553"/>
    </source>
</evidence>
<dbReference type="InterPro" id="IPR000648">
    <property type="entry name" value="Oxysterol-bd"/>
</dbReference>
<feature type="repeat" description="ANK" evidence="8">
    <location>
        <begin position="217"/>
        <end position="249"/>
    </location>
</feature>
<dbReference type="FunFam" id="2.30.29.30:FF:000061">
    <property type="entry name" value="Oxysterol binding protein 1"/>
    <property type="match status" value="1"/>
</dbReference>
<name>A0A9N9D3Q2_9GLOM</name>
<organism evidence="12 13">
    <name type="scientific">Funneliformis caledonium</name>
    <dbReference type="NCBI Taxonomy" id="1117310"/>
    <lineage>
        <taxon>Eukaryota</taxon>
        <taxon>Fungi</taxon>
        <taxon>Fungi incertae sedis</taxon>
        <taxon>Mucoromycota</taxon>
        <taxon>Glomeromycotina</taxon>
        <taxon>Glomeromycetes</taxon>
        <taxon>Glomerales</taxon>
        <taxon>Glomeraceae</taxon>
        <taxon>Funneliformis</taxon>
    </lineage>
</organism>
<dbReference type="SMART" id="SM00248">
    <property type="entry name" value="ANK"/>
    <property type="match status" value="2"/>
</dbReference>
<proteinExistence type="inferred from homology"/>
<dbReference type="OrthoDB" id="1854502at2759"/>
<dbReference type="GO" id="GO:0030011">
    <property type="term" value="P:maintenance of cell polarity"/>
    <property type="evidence" value="ECO:0007669"/>
    <property type="project" value="TreeGrafter"/>
</dbReference>
<dbReference type="EMBL" id="CAJVPQ010003300">
    <property type="protein sequence ID" value="CAG8624100.1"/>
    <property type="molecule type" value="Genomic_DNA"/>
</dbReference>
<dbReference type="InterPro" id="IPR036770">
    <property type="entry name" value="Ankyrin_rpt-contain_sf"/>
</dbReference>
<feature type="compositionally biased region" description="Basic and acidic residues" evidence="10">
    <location>
        <begin position="416"/>
        <end position="430"/>
    </location>
</feature>
<keyword evidence="4" id="KW-0677">Repeat</keyword>
<feature type="compositionally biased region" description="Polar residues" evidence="10">
    <location>
        <begin position="433"/>
        <end position="454"/>
    </location>
</feature>
<keyword evidence="6" id="KW-0445">Lipid transport</keyword>
<keyword evidence="7" id="KW-0446">Lipid-binding</keyword>
<dbReference type="PRINTS" id="PR01415">
    <property type="entry name" value="ANKYRIN"/>
</dbReference>
<dbReference type="PROSITE" id="PS50088">
    <property type="entry name" value="ANK_REPEAT"/>
    <property type="match status" value="2"/>
</dbReference>
<dbReference type="InterPro" id="IPR001849">
    <property type="entry name" value="PH_domain"/>
</dbReference>
<dbReference type="Pfam" id="PF01237">
    <property type="entry name" value="Oxysterol_BP"/>
    <property type="match status" value="1"/>
</dbReference>
<feature type="repeat" description="ANK" evidence="8">
    <location>
        <begin position="117"/>
        <end position="139"/>
    </location>
</feature>
<evidence type="ECO:0000259" key="11">
    <source>
        <dbReference type="PROSITE" id="PS50003"/>
    </source>
</evidence>
<evidence type="ECO:0000256" key="7">
    <source>
        <dbReference type="ARBA" id="ARBA00023121"/>
    </source>
</evidence>
<dbReference type="Gene3D" id="2.40.160.120">
    <property type="match status" value="1"/>
</dbReference>
<dbReference type="GO" id="GO:0005886">
    <property type="term" value="C:plasma membrane"/>
    <property type="evidence" value="ECO:0007669"/>
    <property type="project" value="TreeGrafter"/>
</dbReference>
<evidence type="ECO:0000256" key="5">
    <source>
        <dbReference type="ARBA" id="ARBA00023043"/>
    </source>
</evidence>
<dbReference type="GO" id="GO:0097038">
    <property type="term" value="C:perinuclear endoplasmic reticulum"/>
    <property type="evidence" value="ECO:0007669"/>
    <property type="project" value="TreeGrafter"/>
</dbReference>
<gene>
    <name evidence="12" type="ORF">FCALED_LOCUS9711</name>
</gene>
<dbReference type="GO" id="GO:0034727">
    <property type="term" value="P:piecemeal microautophagy of the nucleus"/>
    <property type="evidence" value="ECO:0007669"/>
    <property type="project" value="TreeGrafter"/>
</dbReference>
<evidence type="ECO:0000256" key="8">
    <source>
        <dbReference type="PROSITE-ProRule" id="PRU00023"/>
    </source>
</evidence>
<dbReference type="GO" id="GO:0006897">
    <property type="term" value="P:endocytosis"/>
    <property type="evidence" value="ECO:0007669"/>
    <property type="project" value="TreeGrafter"/>
</dbReference>
<evidence type="ECO:0000313" key="13">
    <source>
        <dbReference type="Proteomes" id="UP000789570"/>
    </source>
</evidence>
<dbReference type="Pfam" id="PF12796">
    <property type="entry name" value="Ank_2"/>
    <property type="match status" value="1"/>
</dbReference>
<keyword evidence="5 8" id="KW-0040">ANK repeat</keyword>
<dbReference type="Pfam" id="PF00023">
    <property type="entry name" value="Ank"/>
    <property type="match status" value="1"/>
</dbReference>
<dbReference type="GO" id="GO:0032934">
    <property type="term" value="F:sterol binding"/>
    <property type="evidence" value="ECO:0007669"/>
    <property type="project" value="TreeGrafter"/>
</dbReference>
<feature type="domain" description="PH" evidence="11">
    <location>
        <begin position="285"/>
        <end position="380"/>
    </location>
</feature>
<dbReference type="GO" id="GO:0006887">
    <property type="term" value="P:exocytosis"/>
    <property type="evidence" value="ECO:0007669"/>
    <property type="project" value="TreeGrafter"/>
</dbReference>
<dbReference type="InterPro" id="IPR037239">
    <property type="entry name" value="OSBP_sf"/>
</dbReference>
<dbReference type="SUPFAM" id="SSF144000">
    <property type="entry name" value="Oxysterol-binding protein-like"/>
    <property type="match status" value="1"/>
</dbReference>
<dbReference type="InterPro" id="IPR011993">
    <property type="entry name" value="PH-like_dom_sf"/>
</dbReference>
<dbReference type="PROSITE" id="PS01013">
    <property type="entry name" value="OSBP"/>
    <property type="match status" value="1"/>
</dbReference>
<evidence type="ECO:0000313" key="12">
    <source>
        <dbReference type="EMBL" id="CAG8624100.1"/>
    </source>
</evidence>
<dbReference type="PANTHER" id="PTHR10972:SF205">
    <property type="entry name" value="OXYSTEROL-BINDING PROTEIN 1"/>
    <property type="match status" value="1"/>
</dbReference>
<evidence type="ECO:0000256" key="2">
    <source>
        <dbReference type="ARBA" id="ARBA00022448"/>
    </source>
</evidence>
<sequence>MTSPQAEPQPRRDSAPSLRITTKNSNAAVEESLKTYKLLEALRTGDTTALQSIISTYTPLAPSTPSSINSTSASLSSQHNSPSPLILGVQCASTNTIEFIITNFLGKHIDINQKDHLGNTALHYASKGGRIDVIELLLKQKNIDDTIVNVDGKQVIDLAKNRDIADILQANRDEFVEHSASLFKQYVMDSNYSGLHSLFSNPRAAALVDLNHQDPSTGATLLHDSARKKDVDMVKFCIEHGADVSIRDRKGKLAIEVTKDENIKLLLKKISVTTSIITSPESNQPPKLKGYLNKWTNYAGGYKNRWFVLENGILSYFKNQDDTGHSCRGSINMKIAQVSIDSSDRQRFDIIGKGSVRYHLRANHPSEAKKWTIALDQSIQWQQQQIRRPSLPTEDGGIISPTSRNITGEIKPGGGEMKDDDVRVDVRVGRAESVSQQNNEQLSRSRSPSDNSVEVETIPYDDSYQMTISSAKAQFSLQNQLLESLFTILPSRPTSLKDGFNETKEGALLETFSKSLNLLQNYVEEILRMTEEREEYWNKKLEKELEIKRLWEQSMRDLFIERNEMEQIIQDNVKEEKLRKKQLKLMSPTSSTPVGTTLKALKTGVQRESSEMELESVPIPRSVDLSIITEGLSIKTNLELQQHQVQSEHYNLASSMPLADYGSDDEFYDAFDDGGSVNEDVNKLATNKSLETGVSPSDPTSLLPYISNSYSGYPDRIRERLPLDQKSLRPEVSLWNILKNSIGKDLSKITLPVYFNEPTSMLQRMAEDMEYSEILDVASRQQSSTERILYVAAFAMSNYSSTVGRIAKPFNPLLGETYEYVRPDKAFRYISEQVSHHPPISACYCESPNYDFFAEVDVKSKFWGKSFEILPQGVSHVNLKVHNDYWPKSLSDTLKKPANGNGLAFAEHYSWKKVTTCVNNLIVGTPWIDHYGDMIITNHLTGDRCVLTFKARGWRGKDAFEIRGYVKDGENDKEIWEIAGKWNERLVARRCGVNLNNTNEVDLGSDKAAEHAYQHSTGDSNSSNSLVGGVPVTPMTPTSKRPIILLWKKSPTPEEPIPFNLTPFAMTLNDLPESLKPWIAPTDSRMRPDQRAMELGNYDLASTEKVRLEEKQREKRKKREQRLINDFVPRWFTKKIEKDTGESYWEFNHEYWKERERAGKEKVEGNGQGKWDDDDDIF</sequence>
<protein>
    <submittedName>
        <fullName evidence="12">5880_t:CDS:1</fullName>
    </submittedName>
</protein>
<evidence type="ECO:0000256" key="1">
    <source>
        <dbReference type="ARBA" id="ARBA00008842"/>
    </source>
</evidence>